<keyword evidence="8 9" id="KW-0961">Cell wall biogenesis/degradation</keyword>
<dbReference type="GO" id="GO:0008360">
    <property type="term" value="P:regulation of cell shape"/>
    <property type="evidence" value="ECO:0007669"/>
    <property type="project" value="UniProtKB-UniRule"/>
</dbReference>
<feature type="domain" description="L,D-TPase catalytic" evidence="11">
    <location>
        <begin position="94"/>
        <end position="229"/>
    </location>
</feature>
<dbReference type="EC" id="2.-.-.-" evidence="12"/>
<evidence type="ECO:0000256" key="10">
    <source>
        <dbReference type="SAM" id="SignalP"/>
    </source>
</evidence>
<dbReference type="CDD" id="cd16913">
    <property type="entry name" value="YkuD_like"/>
    <property type="match status" value="1"/>
</dbReference>
<name>A0A7Z1AGH9_9GAMM</name>
<accession>A0A7Z1AGH9</accession>
<dbReference type="SUPFAM" id="SSF141523">
    <property type="entry name" value="L,D-transpeptidase catalytic domain-like"/>
    <property type="match status" value="1"/>
</dbReference>
<sequence>MPLKLLLTFLLSMYALGTARAVTFDLPSEGDDVVGQIFMLTTRYEETFSDIARTYDIGYRQMVAANPDVDPWLPGEGSEIVIPQQYLLPPGPRKGLVINLAELRLYYFPQDRPVVITYPIGIGREGWSTPTGETTIIGKKKNPSWTVPESILQEHEEGGDPLPPVVPPGPDNPLGNRAIYLGMNGYLLHGTNKPYGVGMRVSHGCIRLYPENVEHFFEEVDVGAPVRIIDKPFKAGWRKGELYVQVHPPLSEYVEQRGNNYTELVNAVIGKLGEDKRRPDWDQLHSFIEQKTGIPMPLYLWRENAVADGN</sequence>
<comment type="pathway">
    <text evidence="1 9">Cell wall biogenesis; peptidoglycan biosynthesis.</text>
</comment>
<keyword evidence="4 12" id="KW-0808">Transferase</keyword>
<protein>
    <submittedName>
        <fullName evidence="12">Putative L,D-transpeptidase YbiS</fullName>
        <ecNumber evidence="12">2.-.-.-</ecNumber>
    </submittedName>
</protein>
<dbReference type="GO" id="GO:0016757">
    <property type="term" value="F:glycosyltransferase activity"/>
    <property type="evidence" value="ECO:0007669"/>
    <property type="project" value="UniProtKB-KW"/>
</dbReference>
<dbReference type="InterPro" id="IPR038063">
    <property type="entry name" value="Transpep_catalytic_dom"/>
</dbReference>
<feature type="chain" id="PRO_5031157963" evidence="10">
    <location>
        <begin position="22"/>
        <end position="310"/>
    </location>
</feature>
<evidence type="ECO:0000259" key="11">
    <source>
        <dbReference type="PROSITE" id="PS52029"/>
    </source>
</evidence>
<comment type="caution">
    <text evidence="12">The sequence shown here is derived from an EMBL/GenBank/DDBJ whole genome shotgun (WGS) entry which is preliminary data.</text>
</comment>
<reference evidence="12 13" key="1">
    <citation type="submission" date="2016-06" db="EMBL/GenBank/DDBJ databases">
        <title>Genome sequence of endosymbiont of Candidatus Endolucinida thiodiazotropha.</title>
        <authorList>
            <person name="Poehlein A."/>
            <person name="Koenig S."/>
            <person name="Heiden S.E."/>
            <person name="Thuermer A."/>
            <person name="Voget S."/>
            <person name="Daniel R."/>
            <person name="Markert S."/>
            <person name="Gros O."/>
            <person name="Schweder T."/>
        </authorList>
    </citation>
    <scope>NUCLEOTIDE SEQUENCE [LARGE SCALE GENOMIC DNA]</scope>
    <source>
        <strain evidence="12 13">COS</strain>
    </source>
</reference>
<keyword evidence="10" id="KW-0732">Signal</keyword>
<dbReference type="InterPro" id="IPR005490">
    <property type="entry name" value="LD_TPept_cat_dom"/>
</dbReference>
<keyword evidence="13" id="KW-1185">Reference proteome</keyword>
<proteinExistence type="inferred from homology"/>
<dbReference type="GO" id="GO:0071972">
    <property type="term" value="F:peptidoglycan L,D-transpeptidase activity"/>
    <property type="evidence" value="ECO:0007669"/>
    <property type="project" value="TreeGrafter"/>
</dbReference>
<evidence type="ECO:0000256" key="3">
    <source>
        <dbReference type="ARBA" id="ARBA00022676"/>
    </source>
</evidence>
<organism evidence="12 13">
    <name type="scientific">Candidatus Thiodiazotropha endolucinida</name>
    <dbReference type="NCBI Taxonomy" id="1655433"/>
    <lineage>
        <taxon>Bacteria</taxon>
        <taxon>Pseudomonadati</taxon>
        <taxon>Pseudomonadota</taxon>
        <taxon>Gammaproteobacteria</taxon>
        <taxon>Chromatiales</taxon>
        <taxon>Sedimenticolaceae</taxon>
        <taxon>Candidatus Thiodiazotropha</taxon>
    </lineage>
</organism>
<dbReference type="Proteomes" id="UP000094769">
    <property type="component" value="Unassembled WGS sequence"/>
</dbReference>
<evidence type="ECO:0000256" key="8">
    <source>
        <dbReference type="ARBA" id="ARBA00023316"/>
    </source>
</evidence>
<dbReference type="GO" id="GO:0071555">
    <property type="term" value="P:cell wall organization"/>
    <property type="evidence" value="ECO:0007669"/>
    <property type="project" value="UniProtKB-UniRule"/>
</dbReference>
<dbReference type="Gene3D" id="2.40.440.10">
    <property type="entry name" value="L,D-transpeptidase catalytic domain-like"/>
    <property type="match status" value="1"/>
</dbReference>
<dbReference type="GO" id="GO:0018104">
    <property type="term" value="P:peptidoglycan-protein cross-linking"/>
    <property type="evidence" value="ECO:0007669"/>
    <property type="project" value="TreeGrafter"/>
</dbReference>
<dbReference type="PROSITE" id="PS52029">
    <property type="entry name" value="LD_TPASE"/>
    <property type="match status" value="1"/>
</dbReference>
<evidence type="ECO:0000256" key="5">
    <source>
        <dbReference type="ARBA" id="ARBA00022801"/>
    </source>
</evidence>
<evidence type="ECO:0000313" key="12">
    <source>
        <dbReference type="EMBL" id="ODJ89021.1"/>
    </source>
</evidence>
<dbReference type="EMBL" id="MARB01000003">
    <property type="protein sequence ID" value="ODJ89021.1"/>
    <property type="molecule type" value="Genomic_DNA"/>
</dbReference>
<evidence type="ECO:0000256" key="9">
    <source>
        <dbReference type="PROSITE-ProRule" id="PRU01373"/>
    </source>
</evidence>
<evidence type="ECO:0000256" key="1">
    <source>
        <dbReference type="ARBA" id="ARBA00004752"/>
    </source>
</evidence>
<dbReference type="InterPro" id="IPR018392">
    <property type="entry name" value="LysM"/>
</dbReference>
<keyword evidence="7 9" id="KW-0573">Peptidoglycan synthesis</keyword>
<comment type="similarity">
    <text evidence="2">Belongs to the YkuD family.</text>
</comment>
<gene>
    <name evidence="12" type="primary">ybiS</name>
    <name evidence="12" type="ORF">CODIS_06330</name>
</gene>
<evidence type="ECO:0000256" key="7">
    <source>
        <dbReference type="ARBA" id="ARBA00022984"/>
    </source>
</evidence>
<keyword evidence="6 9" id="KW-0133">Cell shape</keyword>
<evidence type="ECO:0000256" key="6">
    <source>
        <dbReference type="ARBA" id="ARBA00022960"/>
    </source>
</evidence>
<feature type="active site" description="Proton donor/acceptor" evidence="9">
    <location>
        <position position="189"/>
    </location>
</feature>
<feature type="active site" description="Nucleophile" evidence="9">
    <location>
        <position position="205"/>
    </location>
</feature>
<evidence type="ECO:0000256" key="2">
    <source>
        <dbReference type="ARBA" id="ARBA00005992"/>
    </source>
</evidence>
<dbReference type="OrthoDB" id="9787225at2"/>
<evidence type="ECO:0000256" key="4">
    <source>
        <dbReference type="ARBA" id="ARBA00022679"/>
    </source>
</evidence>
<dbReference type="AlphaFoldDB" id="A0A7Z1AGH9"/>
<dbReference type="GO" id="GO:0005576">
    <property type="term" value="C:extracellular region"/>
    <property type="evidence" value="ECO:0007669"/>
    <property type="project" value="TreeGrafter"/>
</dbReference>
<feature type="signal peptide" evidence="10">
    <location>
        <begin position="1"/>
        <end position="21"/>
    </location>
</feature>
<keyword evidence="5" id="KW-0378">Hydrolase</keyword>
<dbReference type="CDD" id="cd00118">
    <property type="entry name" value="LysM"/>
    <property type="match status" value="1"/>
</dbReference>
<dbReference type="Pfam" id="PF03734">
    <property type="entry name" value="YkuD"/>
    <property type="match status" value="1"/>
</dbReference>
<dbReference type="InterPro" id="IPR050979">
    <property type="entry name" value="LD-transpeptidase"/>
</dbReference>
<dbReference type="PANTHER" id="PTHR30582:SF24">
    <property type="entry name" value="L,D-TRANSPEPTIDASE ERFK_SRFK-RELATED"/>
    <property type="match status" value="1"/>
</dbReference>
<dbReference type="PANTHER" id="PTHR30582">
    <property type="entry name" value="L,D-TRANSPEPTIDASE"/>
    <property type="match status" value="1"/>
</dbReference>
<dbReference type="UniPathway" id="UPA00219"/>
<evidence type="ECO:0000313" key="13">
    <source>
        <dbReference type="Proteomes" id="UP000094769"/>
    </source>
</evidence>
<keyword evidence="3" id="KW-0328">Glycosyltransferase</keyword>